<name>A0A3M8AK66_9MICO</name>
<proteinExistence type="predicted"/>
<feature type="transmembrane region" description="Helical" evidence="1">
    <location>
        <begin position="22"/>
        <end position="45"/>
    </location>
</feature>
<dbReference type="OrthoDB" id="5116822at2"/>
<organism evidence="2 3">
    <name type="scientific">Agromyces tardus</name>
    <dbReference type="NCBI Taxonomy" id="2583849"/>
    <lineage>
        <taxon>Bacteria</taxon>
        <taxon>Bacillati</taxon>
        <taxon>Actinomycetota</taxon>
        <taxon>Actinomycetes</taxon>
        <taxon>Micrococcales</taxon>
        <taxon>Microbacteriaceae</taxon>
        <taxon>Agromyces</taxon>
    </lineage>
</organism>
<dbReference type="Proteomes" id="UP000275048">
    <property type="component" value="Unassembled WGS sequence"/>
</dbReference>
<evidence type="ECO:0000313" key="3">
    <source>
        <dbReference type="Proteomes" id="UP000275048"/>
    </source>
</evidence>
<evidence type="ECO:0000313" key="2">
    <source>
        <dbReference type="EMBL" id="RNB51604.1"/>
    </source>
</evidence>
<protein>
    <submittedName>
        <fullName evidence="2">Uncharacterized protein</fullName>
    </submittedName>
</protein>
<accession>A0A3M8AK66</accession>
<evidence type="ECO:0000256" key="1">
    <source>
        <dbReference type="SAM" id="Phobius"/>
    </source>
</evidence>
<dbReference type="AlphaFoldDB" id="A0A3M8AK66"/>
<dbReference type="RefSeq" id="WP_122935764.1">
    <property type="nucleotide sequence ID" value="NZ_JBHSNT010000003.1"/>
</dbReference>
<keyword evidence="1" id="KW-0472">Membrane</keyword>
<comment type="caution">
    <text evidence="2">The sequence shown here is derived from an EMBL/GenBank/DDBJ whole genome shotgun (WGS) entry which is preliminary data.</text>
</comment>
<keyword evidence="3" id="KW-1185">Reference proteome</keyword>
<sequence>MAGEHSDESPGGGIRSWLKKPVVWLGGIVVAALGIAITNALVPWFGGLIDRATERGDVVTVVDAQPYRSDEVGGTVAFPPDRSFDEADLAQINASDDRFAYLVDAGASPVGRAFVRILLEGNRSDGVRIVDAGIDRDCAEPLDGSLFVEPPGGAEESIRLDFDLDADDPVATTEGGDGQPAQFFPAQTISLAEDEQVPLIVTAATTEQSCEFRVRFTVLHGDDETSVLVPDAAEPPFRVTAQIDERAYDSVFLGGVACGGGDFVRASDEYFATGIEPACQG</sequence>
<dbReference type="EMBL" id="RHHB01000003">
    <property type="protein sequence ID" value="RNB51604.1"/>
    <property type="molecule type" value="Genomic_DNA"/>
</dbReference>
<reference evidence="2 3" key="1">
    <citation type="submission" date="2018-10" db="EMBL/GenBank/DDBJ databases">
        <title>Isolation, diversity and antibacterial activity of antinobacteria from the wheat rhizosphere soil.</title>
        <authorList>
            <person name="Sun T."/>
        </authorList>
    </citation>
    <scope>NUCLEOTIDE SEQUENCE [LARGE SCALE GENOMIC DNA]</scope>
    <source>
        <strain evidence="2 3">SJ-23</strain>
    </source>
</reference>
<keyword evidence="1" id="KW-1133">Transmembrane helix</keyword>
<keyword evidence="1" id="KW-0812">Transmembrane</keyword>
<gene>
    <name evidence="2" type="ORF">EDM22_04025</name>
</gene>